<feature type="chain" id="PRO_5022676089" evidence="2">
    <location>
        <begin position="18"/>
        <end position="110"/>
    </location>
</feature>
<evidence type="ECO:0000256" key="2">
    <source>
        <dbReference type="SAM" id="SignalP"/>
    </source>
</evidence>
<dbReference type="AlphaFoldDB" id="A0A5B7EB36"/>
<evidence type="ECO:0000313" key="3">
    <source>
        <dbReference type="EMBL" id="MPC30858.1"/>
    </source>
</evidence>
<comment type="caution">
    <text evidence="3">The sequence shown here is derived from an EMBL/GenBank/DDBJ whole genome shotgun (WGS) entry which is preliminary data.</text>
</comment>
<reference evidence="3 4" key="1">
    <citation type="submission" date="2019-05" db="EMBL/GenBank/DDBJ databases">
        <title>Another draft genome of Portunus trituberculatus and its Hox gene families provides insights of decapod evolution.</title>
        <authorList>
            <person name="Jeong J.-H."/>
            <person name="Song I."/>
            <person name="Kim S."/>
            <person name="Choi T."/>
            <person name="Kim D."/>
            <person name="Ryu S."/>
            <person name="Kim W."/>
        </authorList>
    </citation>
    <scope>NUCLEOTIDE SEQUENCE [LARGE SCALE GENOMIC DNA]</scope>
    <source>
        <tissue evidence="3">Muscle</tissue>
    </source>
</reference>
<name>A0A5B7EB36_PORTR</name>
<organism evidence="3 4">
    <name type="scientific">Portunus trituberculatus</name>
    <name type="common">Swimming crab</name>
    <name type="synonym">Neptunus trituberculatus</name>
    <dbReference type="NCBI Taxonomy" id="210409"/>
    <lineage>
        <taxon>Eukaryota</taxon>
        <taxon>Metazoa</taxon>
        <taxon>Ecdysozoa</taxon>
        <taxon>Arthropoda</taxon>
        <taxon>Crustacea</taxon>
        <taxon>Multicrustacea</taxon>
        <taxon>Malacostraca</taxon>
        <taxon>Eumalacostraca</taxon>
        <taxon>Eucarida</taxon>
        <taxon>Decapoda</taxon>
        <taxon>Pleocyemata</taxon>
        <taxon>Brachyura</taxon>
        <taxon>Eubrachyura</taxon>
        <taxon>Portunoidea</taxon>
        <taxon>Portunidae</taxon>
        <taxon>Portuninae</taxon>
        <taxon>Portunus</taxon>
    </lineage>
</organism>
<feature type="signal peptide" evidence="2">
    <location>
        <begin position="1"/>
        <end position="17"/>
    </location>
</feature>
<sequence>MCLAVQCCGVWVDAALALNNCDACRNPSIGARQGGVYLALANRSDRQAGRWRRWRRTMIGCCVDGGRHRRHADHAPTPRRPVLHNAPDFDYRKTTSAPSALAAPIRFQQP</sequence>
<gene>
    <name evidence="3" type="ORF">E2C01_024129</name>
</gene>
<dbReference type="EMBL" id="VSRR010002330">
    <property type="protein sequence ID" value="MPC30858.1"/>
    <property type="molecule type" value="Genomic_DNA"/>
</dbReference>
<evidence type="ECO:0000313" key="4">
    <source>
        <dbReference type="Proteomes" id="UP000324222"/>
    </source>
</evidence>
<accession>A0A5B7EB36</accession>
<evidence type="ECO:0000256" key="1">
    <source>
        <dbReference type="SAM" id="MobiDB-lite"/>
    </source>
</evidence>
<keyword evidence="4" id="KW-1185">Reference proteome</keyword>
<protein>
    <submittedName>
        <fullName evidence="3">Uncharacterized protein</fullName>
    </submittedName>
</protein>
<feature type="region of interest" description="Disordered" evidence="1">
    <location>
        <begin position="67"/>
        <end position="110"/>
    </location>
</feature>
<dbReference type="Proteomes" id="UP000324222">
    <property type="component" value="Unassembled WGS sequence"/>
</dbReference>
<proteinExistence type="predicted"/>
<keyword evidence="2" id="KW-0732">Signal</keyword>